<evidence type="ECO:0000313" key="1">
    <source>
        <dbReference type="EMBL" id="CAK7939270.1"/>
    </source>
</evidence>
<proteinExistence type="predicted"/>
<dbReference type="Proteomes" id="UP001162060">
    <property type="component" value="Unassembled WGS sequence"/>
</dbReference>
<comment type="caution">
    <text evidence="1">The sequence shown here is derived from an EMBL/GenBank/DDBJ whole genome shotgun (WGS) entry which is preliminary data.</text>
</comment>
<organism evidence="1 2">
    <name type="scientific">Peronospora matthiolae</name>
    <dbReference type="NCBI Taxonomy" id="2874970"/>
    <lineage>
        <taxon>Eukaryota</taxon>
        <taxon>Sar</taxon>
        <taxon>Stramenopiles</taxon>
        <taxon>Oomycota</taxon>
        <taxon>Peronosporomycetes</taxon>
        <taxon>Peronosporales</taxon>
        <taxon>Peronosporaceae</taxon>
        <taxon>Peronospora</taxon>
    </lineage>
</organism>
<reference evidence="1" key="1">
    <citation type="submission" date="2024-01" db="EMBL/GenBank/DDBJ databases">
        <authorList>
            <person name="Webb A."/>
        </authorList>
    </citation>
    <scope>NUCLEOTIDE SEQUENCE</scope>
    <source>
        <strain evidence="1">Pm1</strain>
    </source>
</reference>
<gene>
    <name evidence="1" type="ORF">PM001_LOCUS24420</name>
</gene>
<dbReference type="AlphaFoldDB" id="A0AAV1V0F2"/>
<accession>A0AAV1V0F2</accession>
<protein>
    <submittedName>
        <fullName evidence="1">Uncharacterized protein</fullName>
    </submittedName>
</protein>
<name>A0AAV1V0F2_9STRA</name>
<sequence length="36" mass="4101">MDKDSTCWSRSNDLWVMSPTRFLCAKVLARASVTSH</sequence>
<dbReference type="EMBL" id="CAKLBY020000244">
    <property type="protein sequence ID" value="CAK7939270.1"/>
    <property type="molecule type" value="Genomic_DNA"/>
</dbReference>
<evidence type="ECO:0000313" key="2">
    <source>
        <dbReference type="Proteomes" id="UP001162060"/>
    </source>
</evidence>